<accession>A0A4V1L5R9</accession>
<evidence type="ECO:0000313" key="2">
    <source>
        <dbReference type="Proteomes" id="UP000289437"/>
    </source>
</evidence>
<reference evidence="1 2" key="1">
    <citation type="submission" date="2018-11" db="EMBL/GenBank/DDBJ databases">
        <authorList>
            <person name="Mardanov A.V."/>
            <person name="Ravin N.V."/>
            <person name="Dedysh S.N."/>
        </authorList>
    </citation>
    <scope>NUCLEOTIDE SEQUENCE [LARGE SCALE GENOMIC DNA]</scope>
    <source>
        <strain evidence="1 2">AF10</strain>
    </source>
</reference>
<dbReference type="Proteomes" id="UP000289437">
    <property type="component" value="Unassembled WGS sequence"/>
</dbReference>
<reference evidence="2" key="2">
    <citation type="submission" date="2019-02" db="EMBL/GenBank/DDBJ databases">
        <title>Granulicella sibirica sp. nov., a psychrotolerant acidobacterium isolated from an organic soil layer in forested tundra, West Siberia.</title>
        <authorList>
            <person name="Oshkin I.Y."/>
            <person name="Kulichevskaya I.S."/>
            <person name="Rijpstra W.I.C."/>
            <person name="Sinninghe Damste J.S."/>
            <person name="Rakitin A.L."/>
            <person name="Ravin N.V."/>
            <person name="Dedysh S.N."/>
        </authorList>
    </citation>
    <scope>NUCLEOTIDE SEQUENCE [LARGE SCALE GENOMIC DNA]</scope>
    <source>
        <strain evidence="2">AF10</strain>
    </source>
</reference>
<sequence>MELRHFGKALQVSHPSIFSQSLILGLRSSNKSQVGFLYYSTVTAYSRTSFQGTFILRDVKIDVVNFVVVPSEAKVKSPEQFNFL</sequence>
<evidence type="ECO:0000313" key="1">
    <source>
        <dbReference type="EMBL" id="RXH56724.1"/>
    </source>
</evidence>
<gene>
    <name evidence="1" type="ORF">GRAN_0034</name>
</gene>
<proteinExistence type="predicted"/>
<dbReference type="AlphaFoldDB" id="A0A4V1L5R9"/>
<dbReference type="EMBL" id="RDSM01000001">
    <property type="protein sequence ID" value="RXH56724.1"/>
    <property type="molecule type" value="Genomic_DNA"/>
</dbReference>
<name>A0A4V1L5R9_9BACT</name>
<comment type="caution">
    <text evidence="1">The sequence shown here is derived from an EMBL/GenBank/DDBJ whole genome shotgun (WGS) entry which is preliminary data.</text>
</comment>
<protein>
    <submittedName>
        <fullName evidence="1">Uncharacterized protein</fullName>
    </submittedName>
</protein>
<keyword evidence="2" id="KW-1185">Reference proteome</keyword>
<organism evidence="1 2">
    <name type="scientific">Granulicella sibirica</name>
    <dbReference type="NCBI Taxonomy" id="2479048"/>
    <lineage>
        <taxon>Bacteria</taxon>
        <taxon>Pseudomonadati</taxon>
        <taxon>Acidobacteriota</taxon>
        <taxon>Terriglobia</taxon>
        <taxon>Terriglobales</taxon>
        <taxon>Acidobacteriaceae</taxon>
        <taxon>Granulicella</taxon>
    </lineage>
</organism>